<sequence>MANQDERKSMTLWVPPPKFPSRARRHLSLIEWRYSLEQQRKDADPPVMDQRDSGEVASSTVSCSNSLLLHYICTTIKSLHATIRNFHPQYSVSKISSTGNLHLRIMSQGSSPLFSSQALFRTFPYGISWGRGRYSVAPASVPDSVKLLAGFVVPGNDVSRTLGDSRLVVVSSRLVQRRRQIQPSIT</sequence>
<protein>
    <submittedName>
        <fullName evidence="1">Uncharacterized protein</fullName>
    </submittedName>
</protein>
<name>A0A0J6F8H7_COCPO</name>
<gene>
    <name evidence="1" type="ORF">CPAG_01590</name>
</gene>
<dbReference type="EMBL" id="DS268109">
    <property type="protein sequence ID" value="KMM65239.1"/>
    <property type="molecule type" value="Genomic_DNA"/>
</dbReference>
<organism evidence="1 2">
    <name type="scientific">Coccidioides posadasii RMSCC 3488</name>
    <dbReference type="NCBI Taxonomy" id="454284"/>
    <lineage>
        <taxon>Eukaryota</taxon>
        <taxon>Fungi</taxon>
        <taxon>Dikarya</taxon>
        <taxon>Ascomycota</taxon>
        <taxon>Pezizomycotina</taxon>
        <taxon>Eurotiomycetes</taxon>
        <taxon>Eurotiomycetidae</taxon>
        <taxon>Onygenales</taxon>
        <taxon>Onygenaceae</taxon>
        <taxon>Coccidioides</taxon>
    </lineage>
</organism>
<dbReference type="VEuPathDB" id="FungiDB:CPAG_01590"/>
<reference evidence="1 2" key="1">
    <citation type="submission" date="2007-06" db="EMBL/GenBank/DDBJ databases">
        <title>The Genome Sequence of Coccidioides posadasii RMSCC_3488.</title>
        <authorList>
            <consortium name="Coccidioides Genome Resources Consortium"/>
            <consortium name="The Broad Institute Genome Sequencing Platform"/>
            <person name="Henn M.R."/>
            <person name="Sykes S."/>
            <person name="Young S."/>
            <person name="Jaffe D."/>
            <person name="Berlin A."/>
            <person name="Alvarez P."/>
            <person name="Butler J."/>
            <person name="Gnerre S."/>
            <person name="Grabherr M."/>
            <person name="Mauceli E."/>
            <person name="Brockman W."/>
            <person name="Kodira C."/>
            <person name="Alvarado L."/>
            <person name="Zeng Q."/>
            <person name="Crawford M."/>
            <person name="Antoine C."/>
            <person name="Devon K."/>
            <person name="Galgiani J."/>
            <person name="Orsborn K."/>
            <person name="Lewis M.L."/>
            <person name="Nusbaum C."/>
            <person name="Galagan J."/>
            <person name="Birren B."/>
        </authorList>
    </citation>
    <scope>NUCLEOTIDE SEQUENCE [LARGE SCALE GENOMIC DNA]</scope>
    <source>
        <strain evidence="1 2">RMSCC 3488</strain>
    </source>
</reference>
<reference evidence="2" key="2">
    <citation type="journal article" date="2009" name="Genome Res.">
        <title>Comparative genomic analyses of the human fungal pathogens Coccidioides and their relatives.</title>
        <authorList>
            <person name="Sharpton T.J."/>
            <person name="Stajich J.E."/>
            <person name="Rounsley S.D."/>
            <person name="Gardner M.J."/>
            <person name="Wortman J.R."/>
            <person name="Jordar V.S."/>
            <person name="Maiti R."/>
            <person name="Kodira C.D."/>
            <person name="Neafsey D.E."/>
            <person name="Zeng Q."/>
            <person name="Hung C.-Y."/>
            <person name="McMahan C."/>
            <person name="Muszewska A."/>
            <person name="Grynberg M."/>
            <person name="Mandel M.A."/>
            <person name="Kellner E.M."/>
            <person name="Barker B.M."/>
            <person name="Galgiani J.N."/>
            <person name="Orbach M.J."/>
            <person name="Kirkland T.N."/>
            <person name="Cole G.T."/>
            <person name="Henn M.R."/>
            <person name="Birren B.W."/>
            <person name="Taylor J.W."/>
        </authorList>
    </citation>
    <scope>NUCLEOTIDE SEQUENCE [LARGE SCALE GENOMIC DNA]</scope>
    <source>
        <strain evidence="2">RMSCC 3488</strain>
    </source>
</reference>
<evidence type="ECO:0000313" key="2">
    <source>
        <dbReference type="Proteomes" id="UP000054567"/>
    </source>
</evidence>
<dbReference type="Proteomes" id="UP000054567">
    <property type="component" value="Unassembled WGS sequence"/>
</dbReference>
<evidence type="ECO:0000313" key="1">
    <source>
        <dbReference type="EMBL" id="KMM65239.1"/>
    </source>
</evidence>
<reference evidence="2" key="3">
    <citation type="journal article" date="2010" name="Genome Res.">
        <title>Population genomic sequencing of Coccidioides fungi reveals recent hybridization and transposon control.</title>
        <authorList>
            <person name="Neafsey D.E."/>
            <person name="Barker B.M."/>
            <person name="Sharpton T.J."/>
            <person name="Stajich J.E."/>
            <person name="Park D.J."/>
            <person name="Whiston E."/>
            <person name="Hung C.-Y."/>
            <person name="McMahan C."/>
            <person name="White J."/>
            <person name="Sykes S."/>
            <person name="Heiman D."/>
            <person name="Young S."/>
            <person name="Zeng Q."/>
            <person name="Abouelleil A."/>
            <person name="Aftuck L."/>
            <person name="Bessette D."/>
            <person name="Brown A."/>
            <person name="FitzGerald M."/>
            <person name="Lui A."/>
            <person name="Macdonald J.P."/>
            <person name="Priest M."/>
            <person name="Orbach M.J."/>
            <person name="Galgiani J.N."/>
            <person name="Kirkland T.N."/>
            <person name="Cole G.T."/>
            <person name="Birren B.W."/>
            <person name="Henn M.R."/>
            <person name="Taylor J.W."/>
            <person name="Rounsley S.D."/>
        </authorList>
    </citation>
    <scope>NUCLEOTIDE SEQUENCE [LARGE SCALE GENOMIC DNA]</scope>
    <source>
        <strain evidence="2">RMSCC 3488</strain>
    </source>
</reference>
<proteinExistence type="predicted"/>
<accession>A0A0J6F8H7</accession>
<dbReference type="AlphaFoldDB" id="A0A0J6F8H7"/>